<dbReference type="SMART" id="SM00154">
    <property type="entry name" value="ZnF_AN1"/>
    <property type="match status" value="2"/>
</dbReference>
<dbReference type="EMBL" id="OVEO01000012">
    <property type="protein sequence ID" value="SPQ99856.1"/>
    <property type="molecule type" value="Genomic_DNA"/>
</dbReference>
<evidence type="ECO:0000256" key="4">
    <source>
        <dbReference type="ARBA" id="ARBA00022833"/>
    </source>
</evidence>
<feature type="domain" description="AN1-type" evidence="6">
    <location>
        <begin position="4"/>
        <end position="52"/>
    </location>
</feature>
<dbReference type="PANTHER" id="PTHR14677">
    <property type="entry name" value="ARSENITE INDUCUBLE RNA ASSOCIATED PROTEIN AIP-1-RELATED"/>
    <property type="match status" value="1"/>
</dbReference>
<keyword evidence="1" id="KW-0479">Metal-binding</keyword>
<dbReference type="PROSITE" id="PS51039">
    <property type="entry name" value="ZF_AN1"/>
    <property type="match status" value="1"/>
</dbReference>
<evidence type="ECO:0000256" key="3">
    <source>
        <dbReference type="ARBA" id="ARBA00022771"/>
    </source>
</evidence>
<evidence type="ECO:0000313" key="8">
    <source>
        <dbReference type="Proteomes" id="UP000290189"/>
    </source>
</evidence>
<protein>
    <recommendedName>
        <fullName evidence="6">AN1-type domain-containing protein</fullName>
    </recommendedName>
</protein>
<sequence length="151" mass="17111">MEFVNVGAHCSHASCRQQDYVPFRCDGCHQWFCLQHRTYEAHRCRTPARQSRIVIQCPICAESFHVYDGQQADAIVNEHLRIRGCDRHRASVASTARRQACSVSACKAQAMTFDCAACGKRVCVRHRFPDDHQCARPNSIVAQATQTCRVM</sequence>
<keyword evidence="2" id="KW-0677">Repeat</keyword>
<evidence type="ECO:0000313" key="7">
    <source>
        <dbReference type="EMBL" id="SPQ99856.1"/>
    </source>
</evidence>
<organism evidence="7 8">
    <name type="scientific">Plasmodiophora brassicae</name>
    <name type="common">Clubroot disease agent</name>
    <dbReference type="NCBI Taxonomy" id="37360"/>
    <lineage>
        <taxon>Eukaryota</taxon>
        <taxon>Sar</taxon>
        <taxon>Rhizaria</taxon>
        <taxon>Endomyxa</taxon>
        <taxon>Phytomyxea</taxon>
        <taxon>Plasmodiophorida</taxon>
        <taxon>Plasmodiophoridae</taxon>
        <taxon>Plasmodiophora</taxon>
    </lineage>
</organism>
<keyword evidence="7" id="KW-0496">Mitochondrion</keyword>
<dbReference type="Gene3D" id="4.10.1110.10">
    <property type="entry name" value="AN1-like Zinc finger"/>
    <property type="match status" value="2"/>
</dbReference>
<dbReference type="Proteomes" id="UP000290189">
    <property type="component" value="Unassembled WGS sequence"/>
</dbReference>
<evidence type="ECO:0000256" key="1">
    <source>
        <dbReference type="ARBA" id="ARBA00022723"/>
    </source>
</evidence>
<proteinExistence type="predicted"/>
<dbReference type="PANTHER" id="PTHR14677:SF20">
    <property type="entry name" value="ZINC FINGER AN1-TYPE CONTAINING 2A-RELATED"/>
    <property type="match status" value="1"/>
</dbReference>
<reference evidence="7 8" key="1">
    <citation type="submission" date="2018-03" db="EMBL/GenBank/DDBJ databases">
        <authorList>
            <person name="Fogelqvist J."/>
        </authorList>
    </citation>
    <scope>NUCLEOTIDE SEQUENCE [LARGE SCALE GENOMIC DNA]</scope>
</reference>
<dbReference type="GO" id="GO:0005737">
    <property type="term" value="C:cytoplasm"/>
    <property type="evidence" value="ECO:0007669"/>
    <property type="project" value="TreeGrafter"/>
</dbReference>
<keyword evidence="3 5" id="KW-0863">Zinc-finger</keyword>
<dbReference type="InterPro" id="IPR035896">
    <property type="entry name" value="AN1-like_Znf"/>
</dbReference>
<dbReference type="Pfam" id="PF01428">
    <property type="entry name" value="zf-AN1"/>
    <property type="match status" value="2"/>
</dbReference>
<dbReference type="Pfam" id="PF25403">
    <property type="entry name" value="zf-C2H2_ZFAND2"/>
    <property type="match status" value="1"/>
</dbReference>
<dbReference type="GO" id="GO:0008270">
    <property type="term" value="F:zinc ion binding"/>
    <property type="evidence" value="ECO:0007669"/>
    <property type="project" value="UniProtKB-KW"/>
</dbReference>
<dbReference type="SUPFAM" id="SSF118310">
    <property type="entry name" value="AN1-like Zinc finger"/>
    <property type="match status" value="2"/>
</dbReference>
<dbReference type="AlphaFoldDB" id="A0A3P3YI47"/>
<keyword evidence="4" id="KW-0862">Zinc</keyword>
<geneLocation type="mitochondrion" evidence="7"/>
<evidence type="ECO:0000256" key="5">
    <source>
        <dbReference type="PROSITE-ProRule" id="PRU00449"/>
    </source>
</evidence>
<accession>A0A3P3YI47</accession>
<evidence type="ECO:0000259" key="6">
    <source>
        <dbReference type="PROSITE" id="PS51039"/>
    </source>
</evidence>
<dbReference type="InterPro" id="IPR057357">
    <property type="entry name" value="Znf-C2H2_ZFAND2A/B"/>
</dbReference>
<name>A0A3P3YI47_PLABS</name>
<evidence type="ECO:0000256" key="2">
    <source>
        <dbReference type="ARBA" id="ARBA00022737"/>
    </source>
</evidence>
<gene>
    <name evidence="7" type="ORF">PLBR_LOCUS7071</name>
</gene>
<dbReference type="InterPro" id="IPR000058">
    <property type="entry name" value="Znf_AN1"/>
</dbReference>